<sequence length="85" mass="9793">MTGLLYLSVFSRRHELMTQVLVPRVPQTSLFRPCASQLRMNTVVMGCCGSQMPTGKEKEVKCLSEGAWRIGFPLIQIRKHKRSRW</sequence>
<comment type="caution">
    <text evidence="1">The sequence shown here is derived from an EMBL/GenBank/DDBJ whole genome shotgun (WGS) entry which is preliminary data.</text>
</comment>
<protein>
    <submittedName>
        <fullName evidence="1">Uncharacterized protein</fullName>
    </submittedName>
</protein>
<evidence type="ECO:0000313" key="1">
    <source>
        <dbReference type="EMBL" id="KAJ1160293.1"/>
    </source>
</evidence>
<name>A0AAV7SB32_PLEWA</name>
<keyword evidence="2" id="KW-1185">Reference proteome</keyword>
<dbReference type="Proteomes" id="UP001066276">
    <property type="component" value="Chromosome 4_2"/>
</dbReference>
<gene>
    <name evidence="1" type="ORF">NDU88_000795</name>
</gene>
<organism evidence="1 2">
    <name type="scientific">Pleurodeles waltl</name>
    <name type="common">Iberian ribbed newt</name>
    <dbReference type="NCBI Taxonomy" id="8319"/>
    <lineage>
        <taxon>Eukaryota</taxon>
        <taxon>Metazoa</taxon>
        <taxon>Chordata</taxon>
        <taxon>Craniata</taxon>
        <taxon>Vertebrata</taxon>
        <taxon>Euteleostomi</taxon>
        <taxon>Amphibia</taxon>
        <taxon>Batrachia</taxon>
        <taxon>Caudata</taxon>
        <taxon>Salamandroidea</taxon>
        <taxon>Salamandridae</taxon>
        <taxon>Pleurodelinae</taxon>
        <taxon>Pleurodeles</taxon>
    </lineage>
</organism>
<reference evidence="1" key="1">
    <citation type="journal article" date="2022" name="bioRxiv">
        <title>Sequencing and chromosome-scale assembly of the giantPleurodeles waltlgenome.</title>
        <authorList>
            <person name="Brown T."/>
            <person name="Elewa A."/>
            <person name="Iarovenko S."/>
            <person name="Subramanian E."/>
            <person name="Araus A.J."/>
            <person name="Petzold A."/>
            <person name="Susuki M."/>
            <person name="Suzuki K.-i.T."/>
            <person name="Hayashi T."/>
            <person name="Toyoda A."/>
            <person name="Oliveira C."/>
            <person name="Osipova E."/>
            <person name="Leigh N.D."/>
            <person name="Simon A."/>
            <person name="Yun M.H."/>
        </authorList>
    </citation>
    <scope>NUCLEOTIDE SEQUENCE</scope>
    <source>
        <strain evidence="1">20211129_DDA</strain>
        <tissue evidence="1">Liver</tissue>
    </source>
</reference>
<dbReference type="EMBL" id="JANPWB010000008">
    <property type="protein sequence ID" value="KAJ1160293.1"/>
    <property type="molecule type" value="Genomic_DNA"/>
</dbReference>
<dbReference type="AlphaFoldDB" id="A0AAV7SB32"/>
<evidence type="ECO:0000313" key="2">
    <source>
        <dbReference type="Proteomes" id="UP001066276"/>
    </source>
</evidence>
<accession>A0AAV7SB32</accession>
<proteinExistence type="predicted"/>